<dbReference type="GO" id="GO:0003676">
    <property type="term" value="F:nucleic acid binding"/>
    <property type="evidence" value="ECO:0007669"/>
    <property type="project" value="InterPro"/>
</dbReference>
<dbReference type="Proteomes" id="UP000807469">
    <property type="component" value="Unassembled WGS sequence"/>
</dbReference>
<reference evidence="2" key="1">
    <citation type="submission" date="2020-11" db="EMBL/GenBank/DDBJ databases">
        <authorList>
            <consortium name="DOE Joint Genome Institute"/>
            <person name="Ahrendt S."/>
            <person name="Riley R."/>
            <person name="Andreopoulos W."/>
            <person name="Labutti K."/>
            <person name="Pangilinan J."/>
            <person name="Ruiz-Duenas F.J."/>
            <person name="Barrasa J.M."/>
            <person name="Sanchez-Garcia M."/>
            <person name="Camarero S."/>
            <person name="Miyauchi S."/>
            <person name="Serrano A."/>
            <person name="Linde D."/>
            <person name="Babiker R."/>
            <person name="Drula E."/>
            <person name="Ayuso-Fernandez I."/>
            <person name="Pacheco R."/>
            <person name="Padilla G."/>
            <person name="Ferreira P."/>
            <person name="Barriuso J."/>
            <person name="Kellner H."/>
            <person name="Castanera R."/>
            <person name="Alfaro M."/>
            <person name="Ramirez L."/>
            <person name="Pisabarro A.G."/>
            <person name="Kuo A."/>
            <person name="Tritt A."/>
            <person name="Lipzen A."/>
            <person name="He G."/>
            <person name="Yan M."/>
            <person name="Ng V."/>
            <person name="Cullen D."/>
            <person name="Martin F."/>
            <person name="Rosso M.-N."/>
            <person name="Henrissat B."/>
            <person name="Hibbett D."/>
            <person name="Martinez A.T."/>
            <person name="Grigoriev I.V."/>
        </authorList>
    </citation>
    <scope>NUCLEOTIDE SEQUENCE</scope>
    <source>
        <strain evidence="2">CIRM-BRFM 674</strain>
    </source>
</reference>
<feature type="non-terminal residue" evidence="2">
    <location>
        <position position="1"/>
    </location>
</feature>
<dbReference type="SUPFAM" id="SSF52540">
    <property type="entry name" value="P-loop containing nucleoside triphosphate hydrolases"/>
    <property type="match status" value="1"/>
</dbReference>
<protein>
    <recommendedName>
        <fullName evidence="1">DEAD/DEAH-box helicase domain-containing protein</fullName>
    </recommendedName>
</protein>
<evidence type="ECO:0000313" key="3">
    <source>
        <dbReference type="Proteomes" id="UP000807469"/>
    </source>
</evidence>
<dbReference type="EMBL" id="MU155422">
    <property type="protein sequence ID" value="KAF9473704.1"/>
    <property type="molecule type" value="Genomic_DNA"/>
</dbReference>
<dbReference type="Pfam" id="PF00270">
    <property type="entry name" value="DEAD"/>
    <property type="match status" value="1"/>
</dbReference>
<dbReference type="AlphaFoldDB" id="A0A9P5YQP9"/>
<evidence type="ECO:0000259" key="1">
    <source>
        <dbReference type="Pfam" id="PF00270"/>
    </source>
</evidence>
<sequence length="83" mass="9120">LSDIRKCVQEAFGVRLCIWQLKVIEVLLRRDADIVSIAGTGMGKTITFYAILAFKAKGSVQIIVTPLNILGKQNVACLEKAEE</sequence>
<organism evidence="2 3">
    <name type="scientific">Pholiota conissans</name>
    <dbReference type="NCBI Taxonomy" id="109636"/>
    <lineage>
        <taxon>Eukaryota</taxon>
        <taxon>Fungi</taxon>
        <taxon>Dikarya</taxon>
        <taxon>Basidiomycota</taxon>
        <taxon>Agaricomycotina</taxon>
        <taxon>Agaricomycetes</taxon>
        <taxon>Agaricomycetidae</taxon>
        <taxon>Agaricales</taxon>
        <taxon>Agaricineae</taxon>
        <taxon>Strophariaceae</taxon>
        <taxon>Pholiota</taxon>
    </lineage>
</organism>
<dbReference type="Gene3D" id="3.40.50.300">
    <property type="entry name" value="P-loop containing nucleotide triphosphate hydrolases"/>
    <property type="match status" value="1"/>
</dbReference>
<gene>
    <name evidence="2" type="ORF">BDN70DRAFT_816843</name>
</gene>
<dbReference type="OrthoDB" id="10261556at2759"/>
<dbReference type="GO" id="GO:0005524">
    <property type="term" value="F:ATP binding"/>
    <property type="evidence" value="ECO:0007669"/>
    <property type="project" value="InterPro"/>
</dbReference>
<accession>A0A9P5YQP9</accession>
<comment type="caution">
    <text evidence="2">The sequence shown here is derived from an EMBL/GenBank/DDBJ whole genome shotgun (WGS) entry which is preliminary data.</text>
</comment>
<feature type="domain" description="DEAD/DEAH-box helicase" evidence="1">
    <location>
        <begin position="20"/>
        <end position="80"/>
    </location>
</feature>
<proteinExistence type="predicted"/>
<dbReference type="InterPro" id="IPR011545">
    <property type="entry name" value="DEAD/DEAH_box_helicase_dom"/>
</dbReference>
<keyword evidence="3" id="KW-1185">Reference proteome</keyword>
<name>A0A9P5YQP9_9AGAR</name>
<evidence type="ECO:0000313" key="2">
    <source>
        <dbReference type="EMBL" id="KAF9473704.1"/>
    </source>
</evidence>
<dbReference type="InterPro" id="IPR027417">
    <property type="entry name" value="P-loop_NTPase"/>
</dbReference>